<organism evidence="2 3">
    <name type="scientific">Litorilinea aerophila</name>
    <dbReference type="NCBI Taxonomy" id="1204385"/>
    <lineage>
        <taxon>Bacteria</taxon>
        <taxon>Bacillati</taxon>
        <taxon>Chloroflexota</taxon>
        <taxon>Caldilineae</taxon>
        <taxon>Caldilineales</taxon>
        <taxon>Caldilineaceae</taxon>
        <taxon>Litorilinea</taxon>
    </lineage>
</organism>
<dbReference type="EMBL" id="VIGC01000025">
    <property type="protein sequence ID" value="TQE94355.1"/>
    <property type="molecule type" value="Genomic_DNA"/>
</dbReference>
<dbReference type="PANTHER" id="PTHR43591">
    <property type="entry name" value="METHYLTRANSFERASE"/>
    <property type="match status" value="1"/>
</dbReference>
<evidence type="ECO:0000259" key="1">
    <source>
        <dbReference type="Pfam" id="PF13649"/>
    </source>
</evidence>
<dbReference type="Proteomes" id="UP000317371">
    <property type="component" value="Unassembled WGS sequence"/>
</dbReference>
<comment type="caution">
    <text evidence="2">The sequence shown here is derived from an EMBL/GenBank/DDBJ whole genome shotgun (WGS) entry which is preliminary data.</text>
</comment>
<evidence type="ECO:0000313" key="3">
    <source>
        <dbReference type="Proteomes" id="UP000317371"/>
    </source>
</evidence>
<name>A0A540VC59_9CHLR</name>
<dbReference type="SUPFAM" id="SSF53335">
    <property type="entry name" value="S-adenosyl-L-methionine-dependent methyltransferases"/>
    <property type="match status" value="1"/>
</dbReference>
<dbReference type="FunCoup" id="A0A540VC59">
    <property type="interactions" value="41"/>
</dbReference>
<keyword evidence="3" id="KW-1185">Reference proteome</keyword>
<dbReference type="InParanoid" id="A0A540VC59"/>
<dbReference type="PANTHER" id="PTHR43591:SF24">
    <property type="entry name" value="2-METHOXY-6-POLYPRENYL-1,4-BENZOQUINOL METHYLASE, MITOCHONDRIAL"/>
    <property type="match status" value="1"/>
</dbReference>
<sequence>MPEKPAGQEEAADVKGAVRRQFSQTAAHYRASQVHAGGVELEQMLALARLRGDETVLDAGCGPGHTALAFAPHVGQVIAVDLSQEMLAEGRRLARERGIDNVEFRLGDVEALPFPEGSFDLVTSRYSAHHWPHPLQALREFRRVLRAGPRPGRLLLADVVSFDDFTVDTHVQAMELLRDPSHVRDHTVGQWLAMLDRAGFQGEAAFTWALRLDFASWVARMETPALQVAAIRALLQQAPEEVRQALRVEADCSFTFPCAVFQGVLADGTAPTGEG</sequence>
<dbReference type="GO" id="GO:0008168">
    <property type="term" value="F:methyltransferase activity"/>
    <property type="evidence" value="ECO:0007669"/>
    <property type="project" value="UniProtKB-KW"/>
</dbReference>
<dbReference type="CDD" id="cd02440">
    <property type="entry name" value="AdoMet_MTases"/>
    <property type="match status" value="1"/>
</dbReference>
<accession>A0A540VC59</accession>
<proteinExistence type="predicted"/>
<evidence type="ECO:0000313" key="2">
    <source>
        <dbReference type="EMBL" id="TQE94355.1"/>
    </source>
</evidence>
<keyword evidence="2" id="KW-0489">Methyltransferase</keyword>
<keyword evidence="2" id="KW-0808">Transferase</keyword>
<gene>
    <name evidence="2" type="ORF">FKZ61_17380</name>
</gene>
<dbReference type="InterPro" id="IPR029063">
    <property type="entry name" value="SAM-dependent_MTases_sf"/>
</dbReference>
<dbReference type="Gene3D" id="3.40.50.150">
    <property type="entry name" value="Vaccinia Virus protein VP39"/>
    <property type="match status" value="1"/>
</dbReference>
<protein>
    <submittedName>
        <fullName evidence="2">Class I SAM-dependent methyltransferase</fullName>
    </submittedName>
</protein>
<feature type="domain" description="Methyltransferase" evidence="1">
    <location>
        <begin position="56"/>
        <end position="148"/>
    </location>
</feature>
<dbReference type="AlphaFoldDB" id="A0A540VC59"/>
<dbReference type="GO" id="GO:0032259">
    <property type="term" value="P:methylation"/>
    <property type="evidence" value="ECO:0007669"/>
    <property type="project" value="UniProtKB-KW"/>
</dbReference>
<dbReference type="InterPro" id="IPR041698">
    <property type="entry name" value="Methyltransf_25"/>
</dbReference>
<reference evidence="2 3" key="1">
    <citation type="submission" date="2019-06" db="EMBL/GenBank/DDBJ databases">
        <title>Genome sequence of Litorilinea aerophila BAA-2444.</title>
        <authorList>
            <person name="Maclea K.S."/>
            <person name="Maurais E.G."/>
            <person name="Iannazzi L.C."/>
        </authorList>
    </citation>
    <scope>NUCLEOTIDE SEQUENCE [LARGE SCALE GENOMIC DNA]</scope>
    <source>
        <strain evidence="2 3">ATCC BAA-2444</strain>
    </source>
</reference>
<dbReference type="OrthoDB" id="43862at2"/>
<dbReference type="Pfam" id="PF13649">
    <property type="entry name" value="Methyltransf_25"/>
    <property type="match status" value="1"/>
</dbReference>